<dbReference type="EC" id="2.4.1.17" evidence="5"/>
<dbReference type="Proteomes" id="UP001162164">
    <property type="component" value="Unassembled WGS sequence"/>
</dbReference>
<comment type="similarity">
    <text evidence="1 4">Belongs to the UDP-glycosyltransferase family.</text>
</comment>
<reference evidence="6" key="1">
    <citation type="journal article" date="2023" name="Insect Mol. Biol.">
        <title>Genome sequencing provides insights into the evolution of gene families encoding plant cell wall-degrading enzymes in longhorned beetles.</title>
        <authorList>
            <person name="Shin N.R."/>
            <person name="Okamura Y."/>
            <person name="Kirsch R."/>
            <person name="Pauchet Y."/>
        </authorList>
    </citation>
    <scope>NUCLEOTIDE SEQUENCE</scope>
    <source>
        <strain evidence="6">MMC_N1</strain>
    </source>
</reference>
<protein>
    <recommendedName>
        <fullName evidence="5">UDP-glucuronosyltransferase</fullName>
        <ecNumber evidence="5">2.4.1.17</ecNumber>
    </recommendedName>
</protein>
<evidence type="ECO:0000256" key="2">
    <source>
        <dbReference type="ARBA" id="ARBA00022676"/>
    </source>
</evidence>
<evidence type="ECO:0000256" key="5">
    <source>
        <dbReference type="RuleBase" id="RU362059"/>
    </source>
</evidence>
<sequence>MNSHPSISNALPYVPCMIDIGGFHIKEPKNLPDDLQSYLDNAKEGVIYMSMGSNFKSTDILPETRNAILKVFAKIKQKVLWKWEEDTLPGKPTNVKLAKWLPQQEILAHPNVKLFITHGGLLSTTETIYHGVPIVAIPVFGDQHLNAKAAEMAGYGIVIPLKELSEERLASVLEEVFANP</sequence>
<gene>
    <name evidence="6" type="ORF">NQ317_005126</name>
</gene>
<name>A0ABQ9JPR5_9CUCU</name>
<dbReference type="PANTHER" id="PTHR48043">
    <property type="entry name" value="EG:EG0003.4 PROTEIN-RELATED"/>
    <property type="match status" value="1"/>
</dbReference>
<evidence type="ECO:0000256" key="1">
    <source>
        <dbReference type="ARBA" id="ARBA00009995"/>
    </source>
</evidence>
<evidence type="ECO:0000256" key="3">
    <source>
        <dbReference type="ARBA" id="ARBA00022679"/>
    </source>
</evidence>
<evidence type="ECO:0000313" key="7">
    <source>
        <dbReference type="Proteomes" id="UP001162164"/>
    </source>
</evidence>
<dbReference type="InterPro" id="IPR050271">
    <property type="entry name" value="UDP-glycosyltransferase"/>
</dbReference>
<comment type="catalytic activity">
    <reaction evidence="5">
        <text>glucuronate acceptor + UDP-alpha-D-glucuronate = acceptor beta-D-glucuronoside + UDP + H(+)</text>
        <dbReference type="Rhea" id="RHEA:21032"/>
        <dbReference type="ChEBI" id="CHEBI:15378"/>
        <dbReference type="ChEBI" id="CHEBI:58052"/>
        <dbReference type="ChEBI" id="CHEBI:58223"/>
        <dbReference type="ChEBI" id="CHEBI:132367"/>
        <dbReference type="ChEBI" id="CHEBI:132368"/>
        <dbReference type="EC" id="2.4.1.17"/>
    </reaction>
</comment>
<dbReference type="InterPro" id="IPR002213">
    <property type="entry name" value="UDP_glucos_trans"/>
</dbReference>
<evidence type="ECO:0000256" key="4">
    <source>
        <dbReference type="RuleBase" id="RU003718"/>
    </source>
</evidence>
<keyword evidence="7" id="KW-1185">Reference proteome</keyword>
<dbReference type="Gene3D" id="3.40.50.2000">
    <property type="entry name" value="Glycogen Phosphorylase B"/>
    <property type="match status" value="1"/>
</dbReference>
<dbReference type="Pfam" id="PF00201">
    <property type="entry name" value="UDPGT"/>
    <property type="match status" value="1"/>
</dbReference>
<dbReference type="InterPro" id="IPR035595">
    <property type="entry name" value="UDP_glycos_trans_CS"/>
</dbReference>
<evidence type="ECO:0000313" key="6">
    <source>
        <dbReference type="EMBL" id="KAJ8980269.1"/>
    </source>
</evidence>
<comment type="subcellular location">
    <subcellularLocation>
        <location evidence="5">Membrane</location>
        <topology evidence="5">Single-pass membrane protein</topology>
    </subcellularLocation>
</comment>
<feature type="non-terminal residue" evidence="6">
    <location>
        <position position="180"/>
    </location>
</feature>
<dbReference type="PANTHER" id="PTHR48043:SF159">
    <property type="entry name" value="EG:EG0003.4 PROTEIN-RELATED"/>
    <property type="match status" value="1"/>
</dbReference>
<dbReference type="PROSITE" id="PS00375">
    <property type="entry name" value="UDPGT"/>
    <property type="match status" value="1"/>
</dbReference>
<comment type="caution">
    <text evidence="6">The sequence shown here is derived from an EMBL/GenBank/DDBJ whole genome shotgun (WGS) entry which is preliminary data.</text>
</comment>
<organism evidence="6 7">
    <name type="scientific">Molorchus minor</name>
    <dbReference type="NCBI Taxonomy" id="1323400"/>
    <lineage>
        <taxon>Eukaryota</taxon>
        <taxon>Metazoa</taxon>
        <taxon>Ecdysozoa</taxon>
        <taxon>Arthropoda</taxon>
        <taxon>Hexapoda</taxon>
        <taxon>Insecta</taxon>
        <taxon>Pterygota</taxon>
        <taxon>Neoptera</taxon>
        <taxon>Endopterygota</taxon>
        <taxon>Coleoptera</taxon>
        <taxon>Polyphaga</taxon>
        <taxon>Cucujiformia</taxon>
        <taxon>Chrysomeloidea</taxon>
        <taxon>Cerambycidae</taxon>
        <taxon>Lamiinae</taxon>
        <taxon>Monochamini</taxon>
        <taxon>Molorchus</taxon>
    </lineage>
</organism>
<keyword evidence="3 4" id="KW-0808">Transferase</keyword>
<keyword evidence="2 4" id="KW-0328">Glycosyltransferase</keyword>
<proteinExistence type="inferred from homology"/>
<dbReference type="CDD" id="cd03784">
    <property type="entry name" value="GT1_Gtf-like"/>
    <property type="match status" value="1"/>
</dbReference>
<dbReference type="EMBL" id="JAPWTJ010000269">
    <property type="protein sequence ID" value="KAJ8980269.1"/>
    <property type="molecule type" value="Genomic_DNA"/>
</dbReference>
<dbReference type="SUPFAM" id="SSF53756">
    <property type="entry name" value="UDP-Glycosyltransferase/glycogen phosphorylase"/>
    <property type="match status" value="1"/>
</dbReference>
<accession>A0ABQ9JPR5</accession>